<feature type="domain" description="PIN" evidence="8">
    <location>
        <begin position="14"/>
        <end position="109"/>
    </location>
</feature>
<proteinExistence type="inferred from homology"/>
<reference evidence="9" key="1">
    <citation type="submission" date="2021-01" db="EMBL/GenBank/DDBJ databases">
        <title>Whole genome shotgun sequence of Sphaerisporangium rufum NBRC 109079.</title>
        <authorList>
            <person name="Komaki H."/>
            <person name="Tamura T."/>
        </authorList>
    </citation>
    <scope>NUCLEOTIDE SEQUENCE</scope>
    <source>
        <strain evidence="9">NBRC 109079</strain>
    </source>
</reference>
<evidence type="ECO:0000256" key="4">
    <source>
        <dbReference type="ARBA" id="ARBA00022723"/>
    </source>
</evidence>
<organism evidence="9 10">
    <name type="scientific">Sphaerisporangium rufum</name>
    <dbReference type="NCBI Taxonomy" id="1381558"/>
    <lineage>
        <taxon>Bacteria</taxon>
        <taxon>Bacillati</taxon>
        <taxon>Actinomycetota</taxon>
        <taxon>Actinomycetes</taxon>
        <taxon>Streptosporangiales</taxon>
        <taxon>Streptosporangiaceae</taxon>
        <taxon>Sphaerisporangium</taxon>
    </lineage>
</organism>
<dbReference type="SUPFAM" id="SSF88723">
    <property type="entry name" value="PIN domain-like"/>
    <property type="match status" value="1"/>
</dbReference>
<dbReference type="InterPro" id="IPR002716">
    <property type="entry name" value="PIN_dom"/>
</dbReference>
<evidence type="ECO:0000256" key="7">
    <source>
        <dbReference type="ARBA" id="ARBA00038093"/>
    </source>
</evidence>
<dbReference type="PANTHER" id="PTHR33653:SF1">
    <property type="entry name" value="RIBONUCLEASE VAPC2"/>
    <property type="match status" value="1"/>
</dbReference>
<protein>
    <submittedName>
        <fullName evidence="9">Ribonuclease VapC18</fullName>
    </submittedName>
</protein>
<accession>A0A919V2I2</accession>
<keyword evidence="3" id="KW-0540">Nuclease</keyword>
<dbReference type="Proteomes" id="UP000655287">
    <property type="component" value="Unassembled WGS sequence"/>
</dbReference>
<keyword evidence="2" id="KW-1277">Toxin-antitoxin system</keyword>
<keyword evidence="6" id="KW-0460">Magnesium</keyword>
<dbReference type="GO" id="GO:0004518">
    <property type="term" value="F:nuclease activity"/>
    <property type="evidence" value="ECO:0007669"/>
    <property type="project" value="UniProtKB-KW"/>
</dbReference>
<evidence type="ECO:0000313" key="9">
    <source>
        <dbReference type="EMBL" id="GII75315.1"/>
    </source>
</evidence>
<dbReference type="CDD" id="cd18755">
    <property type="entry name" value="PIN_MtVapC3_VapC21-like"/>
    <property type="match status" value="1"/>
</dbReference>
<keyword evidence="10" id="KW-1185">Reference proteome</keyword>
<dbReference type="InterPro" id="IPR029060">
    <property type="entry name" value="PIN-like_dom_sf"/>
</dbReference>
<dbReference type="InterPro" id="IPR050556">
    <property type="entry name" value="Type_II_TA_system_RNase"/>
</dbReference>
<name>A0A919V2I2_9ACTN</name>
<sequence length="126" mass="14238">MMRTPAVRKSWHDQAKAKIIHLCPIVELEMIFGVRSSREYQELSRLFDEMFCWTFIPDRVYDRAAQIQQLLLGSGRHRCASPVDLLVAATAELRNLTVSHYDRDVATIAAVTGQPAQWLAAPGSLN</sequence>
<dbReference type="Pfam" id="PF01850">
    <property type="entry name" value="PIN"/>
    <property type="match status" value="1"/>
</dbReference>
<evidence type="ECO:0000256" key="3">
    <source>
        <dbReference type="ARBA" id="ARBA00022722"/>
    </source>
</evidence>
<dbReference type="GO" id="GO:0046872">
    <property type="term" value="F:metal ion binding"/>
    <property type="evidence" value="ECO:0007669"/>
    <property type="project" value="UniProtKB-KW"/>
</dbReference>
<dbReference type="AlphaFoldDB" id="A0A919V2I2"/>
<evidence type="ECO:0000256" key="6">
    <source>
        <dbReference type="ARBA" id="ARBA00022842"/>
    </source>
</evidence>
<dbReference type="GO" id="GO:0016787">
    <property type="term" value="F:hydrolase activity"/>
    <property type="evidence" value="ECO:0007669"/>
    <property type="project" value="UniProtKB-KW"/>
</dbReference>
<gene>
    <name evidence="9" type="primary">vapC18</name>
    <name evidence="9" type="ORF">Sru01_02970</name>
</gene>
<dbReference type="Gene3D" id="3.40.50.1010">
    <property type="entry name" value="5'-nuclease"/>
    <property type="match status" value="1"/>
</dbReference>
<comment type="caution">
    <text evidence="9">The sequence shown here is derived from an EMBL/GenBank/DDBJ whole genome shotgun (WGS) entry which is preliminary data.</text>
</comment>
<evidence type="ECO:0000259" key="8">
    <source>
        <dbReference type="Pfam" id="PF01850"/>
    </source>
</evidence>
<evidence type="ECO:0000256" key="1">
    <source>
        <dbReference type="ARBA" id="ARBA00001946"/>
    </source>
</evidence>
<keyword evidence="5" id="KW-0378">Hydrolase</keyword>
<comment type="cofactor">
    <cofactor evidence="1">
        <name>Mg(2+)</name>
        <dbReference type="ChEBI" id="CHEBI:18420"/>
    </cofactor>
</comment>
<dbReference type="PANTHER" id="PTHR33653">
    <property type="entry name" value="RIBONUCLEASE VAPC2"/>
    <property type="match status" value="1"/>
</dbReference>
<evidence type="ECO:0000256" key="2">
    <source>
        <dbReference type="ARBA" id="ARBA00022649"/>
    </source>
</evidence>
<comment type="similarity">
    <text evidence="7">Belongs to the PINc/VapC protein family.</text>
</comment>
<evidence type="ECO:0000313" key="10">
    <source>
        <dbReference type="Proteomes" id="UP000655287"/>
    </source>
</evidence>
<keyword evidence="4" id="KW-0479">Metal-binding</keyword>
<evidence type="ECO:0000256" key="5">
    <source>
        <dbReference type="ARBA" id="ARBA00022801"/>
    </source>
</evidence>
<dbReference type="EMBL" id="BOOU01000003">
    <property type="protein sequence ID" value="GII75315.1"/>
    <property type="molecule type" value="Genomic_DNA"/>
</dbReference>